<feature type="domain" description="Polymerase/histidinol phosphatase N-terminal" evidence="1">
    <location>
        <begin position="31"/>
        <end position="103"/>
    </location>
</feature>
<name>A0AA43GT58_9CYAN</name>
<dbReference type="InterPro" id="IPR004013">
    <property type="entry name" value="PHP_dom"/>
</dbReference>
<dbReference type="InterPro" id="IPR052018">
    <property type="entry name" value="PHP_domain"/>
</dbReference>
<dbReference type="Proteomes" id="UP001159387">
    <property type="component" value="Unassembled WGS sequence"/>
</dbReference>
<dbReference type="InterPro" id="IPR003141">
    <property type="entry name" value="Pol/His_phosphatase_N"/>
</dbReference>
<gene>
    <name evidence="2" type="ORF">NWP17_08685</name>
</gene>
<dbReference type="EMBL" id="JANQDH010000052">
    <property type="protein sequence ID" value="MDH6060512.1"/>
    <property type="molecule type" value="Genomic_DNA"/>
</dbReference>
<dbReference type="AlphaFoldDB" id="A0AA43GT58"/>
<dbReference type="Gene3D" id="3.20.20.140">
    <property type="entry name" value="Metal-dependent hydrolases"/>
    <property type="match status" value="1"/>
</dbReference>
<dbReference type="Pfam" id="PF02811">
    <property type="entry name" value="PHP"/>
    <property type="match status" value="1"/>
</dbReference>
<evidence type="ECO:0000313" key="2">
    <source>
        <dbReference type="EMBL" id="MDH6060512.1"/>
    </source>
</evidence>
<proteinExistence type="predicted"/>
<protein>
    <submittedName>
        <fullName evidence="2">PHP domain-containing protein</fullName>
    </submittedName>
</protein>
<reference evidence="2 3" key="1">
    <citation type="journal article" date="2023" name="J. Phycol.">
        <title>Chrysosporum ovalisporum is synonymous with the true-branching cyanobacterium Umezakia natans (Nostocales/Aphanizomenonaceae).</title>
        <authorList>
            <person name="McGregor G.B."/>
            <person name="Sendall B.C."/>
            <person name="Niiyama Y."/>
            <person name="Tuji A."/>
            <person name="Willis A."/>
        </authorList>
    </citation>
    <scope>NUCLEOTIDE SEQUENCE [LARGE SCALE GENOMIC DNA]</scope>
    <source>
        <strain evidence="2 3">ANA360D</strain>
    </source>
</reference>
<dbReference type="SUPFAM" id="SSF89550">
    <property type="entry name" value="PHP domain-like"/>
    <property type="match status" value="1"/>
</dbReference>
<sequence>MVVNFAQTSTSANILRQVFHRIDAQSCPHFFNFHMHTVYSDGKLQPSTLMAQAIAIGLQGLAITDHHSVKGYQEARLCLEEWRQNSSDNTPYLWSGVEINANLSDIDVHILAYAFDPEHPRLKPYLQGQTTTGSEYQADNVITAIHEAGGLAVLAHPARYKRSHLELIPAAAGLGIDGVETFYAYNNPKPWQPSPLETQEVQNLADEYRLFNTCGTDTHGLNLLQRL</sequence>
<evidence type="ECO:0000313" key="3">
    <source>
        <dbReference type="Proteomes" id="UP001159387"/>
    </source>
</evidence>
<accession>A0AA43GT58</accession>
<dbReference type="SMART" id="SM00481">
    <property type="entry name" value="POLIIIAc"/>
    <property type="match status" value="1"/>
</dbReference>
<dbReference type="PANTHER" id="PTHR42924:SF3">
    <property type="entry name" value="POLYMERASE_HISTIDINOL PHOSPHATASE N-TERMINAL DOMAIN-CONTAINING PROTEIN"/>
    <property type="match status" value="1"/>
</dbReference>
<dbReference type="CDD" id="cd07438">
    <property type="entry name" value="PHP_HisPPase_AMP"/>
    <property type="match status" value="1"/>
</dbReference>
<comment type="caution">
    <text evidence="2">The sequence shown here is derived from an EMBL/GenBank/DDBJ whole genome shotgun (WGS) entry which is preliminary data.</text>
</comment>
<dbReference type="PANTHER" id="PTHR42924">
    <property type="entry name" value="EXONUCLEASE"/>
    <property type="match status" value="1"/>
</dbReference>
<dbReference type="GO" id="GO:0035312">
    <property type="term" value="F:5'-3' DNA exonuclease activity"/>
    <property type="evidence" value="ECO:0007669"/>
    <property type="project" value="TreeGrafter"/>
</dbReference>
<dbReference type="GO" id="GO:0004534">
    <property type="term" value="F:5'-3' RNA exonuclease activity"/>
    <property type="evidence" value="ECO:0007669"/>
    <property type="project" value="TreeGrafter"/>
</dbReference>
<dbReference type="RefSeq" id="WP_280654512.1">
    <property type="nucleotide sequence ID" value="NZ_JANQDH010000052.1"/>
</dbReference>
<evidence type="ECO:0000259" key="1">
    <source>
        <dbReference type="SMART" id="SM00481"/>
    </source>
</evidence>
<organism evidence="2 3">
    <name type="scientific">Chrysosporum bergii ANA360D</name>
    <dbReference type="NCBI Taxonomy" id="617107"/>
    <lineage>
        <taxon>Bacteria</taxon>
        <taxon>Bacillati</taxon>
        <taxon>Cyanobacteriota</taxon>
        <taxon>Cyanophyceae</taxon>
        <taxon>Nostocales</taxon>
        <taxon>Nodulariaceae</taxon>
        <taxon>Chrysosporum</taxon>
    </lineage>
</organism>
<dbReference type="InterPro" id="IPR016195">
    <property type="entry name" value="Pol/histidinol_Pase-like"/>
</dbReference>
<keyword evidence="3" id="KW-1185">Reference proteome</keyword>